<proteinExistence type="predicted"/>
<dbReference type="EnsemblMetazoa" id="XM_050643604.1">
    <property type="protein sequence ID" value="XP_050499561.1"/>
    <property type="gene ID" value="LOC114342180"/>
</dbReference>
<name>A0ABM5JNP3_DIAVI</name>
<sequence>MSKQPKGTEKALRVQQCARWERLFSDIANRAKKNASECQFLVFGFTKKNLSTFLGRIFRIW</sequence>
<evidence type="ECO:0000313" key="2">
    <source>
        <dbReference type="Proteomes" id="UP001652700"/>
    </source>
</evidence>
<evidence type="ECO:0000313" key="1">
    <source>
        <dbReference type="EnsemblMetazoa" id="XP_050499561.1"/>
    </source>
</evidence>
<dbReference type="RefSeq" id="XP_050499561.1">
    <property type="nucleotide sequence ID" value="XM_050643604.1"/>
</dbReference>
<organism evidence="1 2">
    <name type="scientific">Diabrotica virgifera virgifera</name>
    <name type="common">western corn rootworm</name>
    <dbReference type="NCBI Taxonomy" id="50390"/>
    <lineage>
        <taxon>Eukaryota</taxon>
        <taxon>Metazoa</taxon>
        <taxon>Ecdysozoa</taxon>
        <taxon>Arthropoda</taxon>
        <taxon>Hexapoda</taxon>
        <taxon>Insecta</taxon>
        <taxon>Pterygota</taxon>
        <taxon>Neoptera</taxon>
        <taxon>Endopterygota</taxon>
        <taxon>Coleoptera</taxon>
        <taxon>Polyphaga</taxon>
        <taxon>Cucujiformia</taxon>
        <taxon>Chrysomeloidea</taxon>
        <taxon>Chrysomelidae</taxon>
        <taxon>Galerucinae</taxon>
        <taxon>Diabroticina</taxon>
        <taxon>Diabroticites</taxon>
        <taxon>Diabrotica</taxon>
    </lineage>
</organism>
<dbReference type="GeneID" id="114342180"/>
<keyword evidence="2" id="KW-1185">Reference proteome</keyword>
<accession>A0ABM5JNP3</accession>
<protein>
    <submittedName>
        <fullName evidence="1">Uncharacterized protein</fullName>
    </submittedName>
</protein>
<dbReference type="Proteomes" id="UP001652700">
    <property type="component" value="Unplaced"/>
</dbReference>
<reference evidence="1" key="1">
    <citation type="submission" date="2025-05" db="UniProtKB">
        <authorList>
            <consortium name="EnsemblMetazoa"/>
        </authorList>
    </citation>
    <scope>IDENTIFICATION</scope>
</reference>